<organism evidence="1 2">
    <name type="scientific">Pelosinus propionicus DSM 13327</name>
    <dbReference type="NCBI Taxonomy" id="1123291"/>
    <lineage>
        <taxon>Bacteria</taxon>
        <taxon>Bacillati</taxon>
        <taxon>Bacillota</taxon>
        <taxon>Negativicutes</taxon>
        <taxon>Selenomonadales</taxon>
        <taxon>Sporomusaceae</taxon>
        <taxon>Pelosinus</taxon>
    </lineage>
</organism>
<reference evidence="2" key="1">
    <citation type="submission" date="2016-10" db="EMBL/GenBank/DDBJ databases">
        <authorList>
            <person name="Varghese N."/>
            <person name="Submissions S."/>
        </authorList>
    </citation>
    <scope>NUCLEOTIDE SEQUENCE [LARGE SCALE GENOMIC DNA]</scope>
    <source>
        <strain evidence="2">DSM 13327</strain>
    </source>
</reference>
<protein>
    <submittedName>
        <fullName evidence="1">Uncharacterized protein</fullName>
    </submittedName>
</protein>
<evidence type="ECO:0000313" key="2">
    <source>
        <dbReference type="Proteomes" id="UP000199520"/>
    </source>
</evidence>
<sequence>MAYDSTAPANDSYLADFPPEMREQLRAIINDQIVDALTVLGLSPGNATGNIPVSNGTLNVNLNADKLDGLEASAFSVTGHVHSVATTSSDGFMSNTDKTKINGIATGAQVNQNAFGNVLVGSTTIQADSVTDTLELVAGANIVLTPDATNDAVTIGVTGTVANATAATTATTLATARTIATSGDAIGTATSFNGSANITIPLTLAASGATAGHTKV</sequence>
<dbReference type="Proteomes" id="UP000199520">
    <property type="component" value="Unassembled WGS sequence"/>
</dbReference>
<dbReference type="OrthoDB" id="2650917at2"/>
<name>A0A1I4P9J3_9FIRM</name>
<dbReference type="STRING" id="1123291.SAMN04490355_106013"/>
<dbReference type="RefSeq" id="WP_090943063.1">
    <property type="nucleotide sequence ID" value="NZ_FOTS01000060.1"/>
</dbReference>
<accession>A0A1I4P9J3</accession>
<gene>
    <name evidence="1" type="ORF">SAMN04490355_106013</name>
</gene>
<evidence type="ECO:0000313" key="1">
    <source>
        <dbReference type="EMBL" id="SFM24544.1"/>
    </source>
</evidence>
<dbReference type="EMBL" id="FOTS01000060">
    <property type="protein sequence ID" value="SFM24544.1"/>
    <property type="molecule type" value="Genomic_DNA"/>
</dbReference>
<proteinExistence type="predicted"/>
<keyword evidence="2" id="KW-1185">Reference proteome</keyword>
<dbReference type="AlphaFoldDB" id="A0A1I4P9J3"/>